<dbReference type="GO" id="GO:0008654">
    <property type="term" value="P:phospholipid biosynthetic process"/>
    <property type="evidence" value="ECO:0007669"/>
    <property type="project" value="TreeGrafter"/>
</dbReference>
<keyword evidence="4" id="KW-0256">Endoplasmic reticulum</keyword>
<evidence type="ECO:0000256" key="7">
    <source>
        <dbReference type="ARBA" id="ARBA00023136"/>
    </source>
</evidence>
<comment type="caution">
    <text evidence="9">The sequence shown here is derived from an EMBL/GenBank/DDBJ whole genome shotgun (WGS) entry which is preliminary data.</text>
</comment>
<organism evidence="9 10">
    <name type="scientific">Roridomyces roridus</name>
    <dbReference type="NCBI Taxonomy" id="1738132"/>
    <lineage>
        <taxon>Eukaryota</taxon>
        <taxon>Fungi</taxon>
        <taxon>Dikarya</taxon>
        <taxon>Basidiomycota</taxon>
        <taxon>Agaricomycotina</taxon>
        <taxon>Agaricomycetes</taxon>
        <taxon>Agaricomycetidae</taxon>
        <taxon>Agaricales</taxon>
        <taxon>Marasmiineae</taxon>
        <taxon>Mycenaceae</taxon>
        <taxon>Roridomyces</taxon>
    </lineage>
</organism>
<reference evidence="9" key="1">
    <citation type="submission" date="2023-03" db="EMBL/GenBank/DDBJ databases">
        <title>Massive genome expansion in bonnet fungi (Mycena s.s.) driven by repeated elements and novel gene families across ecological guilds.</title>
        <authorList>
            <consortium name="Lawrence Berkeley National Laboratory"/>
            <person name="Harder C.B."/>
            <person name="Miyauchi S."/>
            <person name="Viragh M."/>
            <person name="Kuo A."/>
            <person name="Thoen E."/>
            <person name="Andreopoulos B."/>
            <person name="Lu D."/>
            <person name="Skrede I."/>
            <person name="Drula E."/>
            <person name="Henrissat B."/>
            <person name="Morin E."/>
            <person name="Kohler A."/>
            <person name="Barry K."/>
            <person name="LaButti K."/>
            <person name="Morin E."/>
            <person name="Salamov A."/>
            <person name="Lipzen A."/>
            <person name="Mereny Z."/>
            <person name="Hegedus B."/>
            <person name="Baldrian P."/>
            <person name="Stursova M."/>
            <person name="Weitz H."/>
            <person name="Taylor A."/>
            <person name="Grigoriev I.V."/>
            <person name="Nagy L.G."/>
            <person name="Martin F."/>
            <person name="Kauserud H."/>
        </authorList>
    </citation>
    <scope>NUCLEOTIDE SEQUENCE</scope>
    <source>
        <strain evidence="9">9284</strain>
    </source>
</reference>
<dbReference type="AlphaFoldDB" id="A0AAD7FZY9"/>
<keyword evidence="10" id="KW-1185">Reference proteome</keyword>
<keyword evidence="2 8" id="KW-0812">Transmembrane</keyword>
<keyword evidence="3" id="KW-0378">Hydrolase</keyword>
<dbReference type="PANTHER" id="PTHR23129">
    <property type="entry name" value="ACYL-COENZYME A DIPHOSPHATASE FITM2"/>
    <property type="match status" value="1"/>
</dbReference>
<evidence type="ECO:0000256" key="1">
    <source>
        <dbReference type="ARBA" id="ARBA00004477"/>
    </source>
</evidence>
<comment type="subcellular location">
    <subcellularLocation>
        <location evidence="1">Endoplasmic reticulum membrane</location>
        <topology evidence="1">Multi-pass membrane protein</topology>
    </subcellularLocation>
</comment>
<dbReference type="PANTHER" id="PTHR23129:SF0">
    <property type="entry name" value="ACYL-COENZYME A DIPHOSPHATASE FITM2"/>
    <property type="match status" value="1"/>
</dbReference>
<sequence>MSSSTRIAFSALYWNCVSRNPVFSATQHLPRYIQPSPHSSPHPLQKSHYWANKRTWLNVYFIKQAWGWTTAAFLLAWATGPPSARTLARLSRWVTATGTWLLFTAWFFGPALFDRILLASGGECLLSLPDGSFLSLTPEYCHTRTALSPETHPALFASHSNSLTSFPSEWRTTPRLRKGHDVSGHIYLLTLSILLLAQQLGPSFALTRWSPPHAFAVIANCVLLFLWLLASGTTSVYFHSPQEKISGYLLGLICFAVSQIPAQLVYAWTKPAEKLHTS</sequence>
<keyword evidence="7 8" id="KW-0472">Membrane</keyword>
<dbReference type="GO" id="GO:0019915">
    <property type="term" value="P:lipid storage"/>
    <property type="evidence" value="ECO:0007669"/>
    <property type="project" value="InterPro"/>
</dbReference>
<protein>
    <submittedName>
        <fullName evidence="9">Inositol phospholipid synthesis and fat-storage-inducing TM-domain-containing protein</fullName>
    </submittedName>
</protein>
<feature type="transmembrane region" description="Helical" evidence="8">
    <location>
        <begin position="184"/>
        <end position="201"/>
    </location>
</feature>
<keyword evidence="6" id="KW-0443">Lipid metabolism</keyword>
<feature type="transmembrane region" description="Helical" evidence="8">
    <location>
        <begin position="56"/>
        <end position="78"/>
    </location>
</feature>
<evidence type="ECO:0000313" key="10">
    <source>
        <dbReference type="Proteomes" id="UP001221142"/>
    </source>
</evidence>
<dbReference type="GO" id="GO:0010945">
    <property type="term" value="F:coenzyme A diphosphatase activity"/>
    <property type="evidence" value="ECO:0007669"/>
    <property type="project" value="InterPro"/>
</dbReference>
<dbReference type="Pfam" id="PF10261">
    <property type="entry name" value="FIT"/>
    <property type="match status" value="1"/>
</dbReference>
<dbReference type="InterPro" id="IPR019388">
    <property type="entry name" value="FIT"/>
</dbReference>
<feature type="transmembrane region" description="Helical" evidence="8">
    <location>
        <begin position="213"/>
        <end position="238"/>
    </location>
</feature>
<evidence type="ECO:0000256" key="4">
    <source>
        <dbReference type="ARBA" id="ARBA00022824"/>
    </source>
</evidence>
<evidence type="ECO:0000256" key="8">
    <source>
        <dbReference type="SAM" id="Phobius"/>
    </source>
</evidence>
<accession>A0AAD7FZY9</accession>
<evidence type="ECO:0000256" key="2">
    <source>
        <dbReference type="ARBA" id="ARBA00022692"/>
    </source>
</evidence>
<dbReference type="GO" id="GO:0034389">
    <property type="term" value="P:lipid droplet organization"/>
    <property type="evidence" value="ECO:0007669"/>
    <property type="project" value="TreeGrafter"/>
</dbReference>
<feature type="transmembrane region" description="Helical" evidence="8">
    <location>
        <begin position="90"/>
        <end position="108"/>
    </location>
</feature>
<gene>
    <name evidence="9" type="ORF">FB45DRAFT_191257</name>
</gene>
<name>A0AAD7FZY9_9AGAR</name>
<evidence type="ECO:0000256" key="5">
    <source>
        <dbReference type="ARBA" id="ARBA00022989"/>
    </source>
</evidence>
<evidence type="ECO:0000256" key="3">
    <source>
        <dbReference type="ARBA" id="ARBA00022801"/>
    </source>
</evidence>
<dbReference type="GO" id="GO:0005789">
    <property type="term" value="C:endoplasmic reticulum membrane"/>
    <property type="evidence" value="ECO:0007669"/>
    <property type="project" value="UniProtKB-SubCell"/>
</dbReference>
<evidence type="ECO:0000256" key="6">
    <source>
        <dbReference type="ARBA" id="ARBA00023098"/>
    </source>
</evidence>
<dbReference type="Proteomes" id="UP001221142">
    <property type="component" value="Unassembled WGS sequence"/>
</dbReference>
<proteinExistence type="predicted"/>
<evidence type="ECO:0000313" key="9">
    <source>
        <dbReference type="EMBL" id="KAJ7647178.1"/>
    </source>
</evidence>
<keyword evidence="5 8" id="KW-1133">Transmembrane helix</keyword>
<dbReference type="EMBL" id="JARKIF010000002">
    <property type="protein sequence ID" value="KAJ7647178.1"/>
    <property type="molecule type" value="Genomic_DNA"/>
</dbReference>
<feature type="transmembrane region" description="Helical" evidence="8">
    <location>
        <begin position="245"/>
        <end position="268"/>
    </location>
</feature>